<keyword evidence="3" id="KW-1185">Reference proteome</keyword>
<proteinExistence type="predicted"/>
<sequence length="103" mass="11697">MASQRNERATSSSRVGPSMSRSGEDHEVFARNQITFDEFKEAVILGCFYDSKNLHFPHPNRRPNYPREVGQMPMWSAPIEAGLLWPLHADVVELCIQLTIVPS</sequence>
<evidence type="ECO:0000313" key="3">
    <source>
        <dbReference type="Proteomes" id="UP000233551"/>
    </source>
</evidence>
<accession>A0A2I0IHR4</accession>
<gene>
    <name evidence="2" type="ORF">CRG98_036293</name>
</gene>
<comment type="caution">
    <text evidence="2">The sequence shown here is derived from an EMBL/GenBank/DDBJ whole genome shotgun (WGS) entry which is preliminary data.</text>
</comment>
<dbReference type="AlphaFoldDB" id="A0A2I0IHR4"/>
<protein>
    <submittedName>
        <fullName evidence="2">Uncharacterized protein</fullName>
    </submittedName>
</protein>
<name>A0A2I0IHR4_PUNGR</name>
<organism evidence="2 3">
    <name type="scientific">Punica granatum</name>
    <name type="common">Pomegranate</name>
    <dbReference type="NCBI Taxonomy" id="22663"/>
    <lineage>
        <taxon>Eukaryota</taxon>
        <taxon>Viridiplantae</taxon>
        <taxon>Streptophyta</taxon>
        <taxon>Embryophyta</taxon>
        <taxon>Tracheophyta</taxon>
        <taxon>Spermatophyta</taxon>
        <taxon>Magnoliopsida</taxon>
        <taxon>eudicotyledons</taxon>
        <taxon>Gunneridae</taxon>
        <taxon>Pentapetalae</taxon>
        <taxon>rosids</taxon>
        <taxon>malvids</taxon>
        <taxon>Myrtales</taxon>
        <taxon>Lythraceae</taxon>
        <taxon>Punica</taxon>
    </lineage>
</organism>
<evidence type="ECO:0000313" key="2">
    <source>
        <dbReference type="EMBL" id="PKI43313.1"/>
    </source>
</evidence>
<feature type="region of interest" description="Disordered" evidence="1">
    <location>
        <begin position="1"/>
        <end position="27"/>
    </location>
</feature>
<evidence type="ECO:0000256" key="1">
    <source>
        <dbReference type="SAM" id="MobiDB-lite"/>
    </source>
</evidence>
<feature type="compositionally biased region" description="Low complexity" evidence="1">
    <location>
        <begin position="11"/>
        <end position="21"/>
    </location>
</feature>
<dbReference type="Proteomes" id="UP000233551">
    <property type="component" value="Unassembled WGS sequence"/>
</dbReference>
<reference evidence="2 3" key="1">
    <citation type="submission" date="2017-11" db="EMBL/GenBank/DDBJ databases">
        <title>De-novo sequencing of pomegranate (Punica granatum L.) genome.</title>
        <authorList>
            <person name="Akparov Z."/>
            <person name="Amiraslanov A."/>
            <person name="Hajiyeva S."/>
            <person name="Abbasov M."/>
            <person name="Kaur K."/>
            <person name="Hamwieh A."/>
            <person name="Solovyev V."/>
            <person name="Salamov A."/>
            <person name="Braich B."/>
            <person name="Kosarev P."/>
            <person name="Mahmoud A."/>
            <person name="Hajiyev E."/>
            <person name="Babayeva S."/>
            <person name="Izzatullayeva V."/>
            <person name="Mammadov A."/>
            <person name="Mammadov A."/>
            <person name="Sharifova S."/>
            <person name="Ojaghi J."/>
            <person name="Eynullazada K."/>
            <person name="Bayramov B."/>
            <person name="Abdulazimova A."/>
            <person name="Shahmuradov I."/>
        </authorList>
    </citation>
    <scope>NUCLEOTIDE SEQUENCE [LARGE SCALE GENOMIC DNA]</scope>
    <source>
        <strain evidence="3">cv. AG2017</strain>
        <tissue evidence="2">Leaf</tissue>
    </source>
</reference>
<dbReference type="EMBL" id="PGOL01003058">
    <property type="protein sequence ID" value="PKI43313.1"/>
    <property type="molecule type" value="Genomic_DNA"/>
</dbReference>